<evidence type="ECO:0000259" key="11">
    <source>
        <dbReference type="PROSITE" id="PS50929"/>
    </source>
</evidence>
<evidence type="ECO:0000259" key="12">
    <source>
        <dbReference type="PROSITE" id="PS50990"/>
    </source>
</evidence>
<dbReference type="PATRIC" id="fig|1217712.3.peg.824"/>
<dbReference type="CDD" id="cd18567">
    <property type="entry name" value="ABC_6TM_CvaB_RaxB_like"/>
    <property type="match status" value="1"/>
</dbReference>
<dbReference type="Gene3D" id="3.90.70.10">
    <property type="entry name" value="Cysteine proteinases"/>
    <property type="match status" value="1"/>
</dbReference>
<keyword evidence="8 9" id="KW-0472">Membrane</keyword>
<keyword evidence="6" id="KW-0067">ATP-binding</keyword>
<evidence type="ECO:0000256" key="6">
    <source>
        <dbReference type="ARBA" id="ARBA00022840"/>
    </source>
</evidence>
<feature type="transmembrane region" description="Helical" evidence="9">
    <location>
        <begin position="207"/>
        <end position="227"/>
    </location>
</feature>
<feature type="transmembrane region" description="Helical" evidence="9">
    <location>
        <begin position="423"/>
        <end position="444"/>
    </location>
</feature>
<dbReference type="InterPro" id="IPR003593">
    <property type="entry name" value="AAA+_ATPase"/>
</dbReference>
<dbReference type="RefSeq" id="WP_004775570.1">
    <property type="nucleotide sequence ID" value="NZ_KB849367.1"/>
</dbReference>
<dbReference type="PROSITE" id="PS50929">
    <property type="entry name" value="ABC_TM1F"/>
    <property type="match status" value="1"/>
</dbReference>
<evidence type="ECO:0000256" key="1">
    <source>
        <dbReference type="ARBA" id="ARBA00004651"/>
    </source>
</evidence>
<dbReference type="InterPro" id="IPR027417">
    <property type="entry name" value="P-loop_NTPase"/>
</dbReference>
<dbReference type="InterPro" id="IPR033838">
    <property type="entry name" value="CvaB_peptidase"/>
</dbReference>
<evidence type="ECO:0000256" key="5">
    <source>
        <dbReference type="ARBA" id="ARBA00022741"/>
    </source>
</evidence>
<evidence type="ECO:0000256" key="9">
    <source>
        <dbReference type="SAM" id="Phobius"/>
    </source>
</evidence>
<gene>
    <name evidence="13" type="ORF">F971_00862</name>
</gene>
<evidence type="ECO:0000256" key="4">
    <source>
        <dbReference type="ARBA" id="ARBA00022692"/>
    </source>
</evidence>
<evidence type="ECO:0000256" key="3">
    <source>
        <dbReference type="ARBA" id="ARBA00022475"/>
    </source>
</evidence>
<dbReference type="GO" id="GO:0034040">
    <property type="term" value="F:ATPase-coupled lipid transmembrane transporter activity"/>
    <property type="evidence" value="ECO:0007669"/>
    <property type="project" value="TreeGrafter"/>
</dbReference>
<evidence type="ECO:0000256" key="8">
    <source>
        <dbReference type="ARBA" id="ARBA00023136"/>
    </source>
</evidence>
<feature type="domain" description="Peptidase C39" evidence="12">
    <location>
        <begin position="20"/>
        <end position="139"/>
    </location>
</feature>
<dbReference type="GO" id="GO:0016887">
    <property type="term" value="F:ATP hydrolysis activity"/>
    <property type="evidence" value="ECO:0007669"/>
    <property type="project" value="InterPro"/>
</dbReference>
<proteinExistence type="predicted"/>
<keyword evidence="7 9" id="KW-1133">Transmembrane helix</keyword>
<dbReference type="Pfam" id="PF00664">
    <property type="entry name" value="ABC_membrane"/>
    <property type="match status" value="1"/>
</dbReference>
<dbReference type="PANTHER" id="PTHR24221">
    <property type="entry name" value="ATP-BINDING CASSETTE SUB-FAMILY B"/>
    <property type="match status" value="1"/>
</dbReference>
<dbReference type="GO" id="GO:0006508">
    <property type="term" value="P:proteolysis"/>
    <property type="evidence" value="ECO:0007669"/>
    <property type="project" value="InterPro"/>
</dbReference>
<dbReference type="InterPro" id="IPR011527">
    <property type="entry name" value="ABC1_TM_dom"/>
</dbReference>
<dbReference type="Gene3D" id="3.40.50.300">
    <property type="entry name" value="P-loop containing nucleotide triphosphate hydrolases"/>
    <property type="match status" value="1"/>
</dbReference>
<dbReference type="InterPro" id="IPR017871">
    <property type="entry name" value="ABC_transporter-like_CS"/>
</dbReference>
<dbReference type="GO" id="GO:0008234">
    <property type="term" value="F:cysteine-type peptidase activity"/>
    <property type="evidence" value="ECO:0007669"/>
    <property type="project" value="InterPro"/>
</dbReference>
<evidence type="ECO:0000313" key="14">
    <source>
        <dbReference type="Proteomes" id="UP000013049"/>
    </source>
</evidence>
<dbReference type="InterPro" id="IPR039421">
    <property type="entry name" value="Type_1_exporter"/>
</dbReference>
<dbReference type="Pfam" id="PF00005">
    <property type="entry name" value="ABC_tran"/>
    <property type="match status" value="1"/>
</dbReference>
<dbReference type="FunFam" id="3.40.50.300:FF:000299">
    <property type="entry name" value="ABC transporter ATP-binding protein/permease"/>
    <property type="match status" value="1"/>
</dbReference>
<dbReference type="SUPFAM" id="SSF90123">
    <property type="entry name" value="ABC transporter transmembrane region"/>
    <property type="match status" value="1"/>
</dbReference>
<evidence type="ECO:0000256" key="2">
    <source>
        <dbReference type="ARBA" id="ARBA00022448"/>
    </source>
</evidence>
<dbReference type="SUPFAM" id="SSF52540">
    <property type="entry name" value="P-loop containing nucleoside triphosphate hydrolases"/>
    <property type="match status" value="1"/>
</dbReference>
<reference evidence="13 14" key="1">
    <citation type="submission" date="2013-02" db="EMBL/GenBank/DDBJ databases">
        <title>The Genome Sequence of Acinetobacter sp. NIPH 758.</title>
        <authorList>
            <consortium name="The Broad Institute Genome Sequencing Platform"/>
            <consortium name="The Broad Institute Genome Sequencing Center for Infectious Disease"/>
            <person name="Cerqueira G."/>
            <person name="Feldgarden M."/>
            <person name="Courvalin P."/>
            <person name="Perichon B."/>
            <person name="Grillot-Courvalin C."/>
            <person name="Clermont D."/>
            <person name="Rocha E."/>
            <person name="Yoon E.-J."/>
            <person name="Nemec A."/>
            <person name="Walker B."/>
            <person name="Young S.K."/>
            <person name="Zeng Q."/>
            <person name="Gargeya S."/>
            <person name="Fitzgerald M."/>
            <person name="Haas B."/>
            <person name="Abouelleil A."/>
            <person name="Alvarado L."/>
            <person name="Arachchi H.M."/>
            <person name="Berlin A.M."/>
            <person name="Chapman S.B."/>
            <person name="Dewar J."/>
            <person name="Goldberg J."/>
            <person name="Griggs A."/>
            <person name="Gujja S."/>
            <person name="Hansen M."/>
            <person name="Howarth C."/>
            <person name="Imamovic A."/>
            <person name="Larimer J."/>
            <person name="McCowan C."/>
            <person name="Murphy C."/>
            <person name="Neiman D."/>
            <person name="Pearson M."/>
            <person name="Priest M."/>
            <person name="Roberts A."/>
            <person name="Saif S."/>
            <person name="Shea T."/>
            <person name="Sisk P."/>
            <person name="Sykes S."/>
            <person name="Wortman J."/>
            <person name="Nusbaum C."/>
            <person name="Birren B."/>
        </authorList>
    </citation>
    <scope>NUCLEOTIDE SEQUENCE [LARGE SCALE GENOMIC DNA]</scope>
    <source>
        <strain evidence="13 14">NIPH 758</strain>
    </source>
</reference>
<organism evidence="13 14">
    <name type="scientific">Acinetobacter vivianii</name>
    <dbReference type="NCBI Taxonomy" id="1776742"/>
    <lineage>
        <taxon>Bacteria</taxon>
        <taxon>Pseudomonadati</taxon>
        <taxon>Pseudomonadota</taxon>
        <taxon>Gammaproteobacteria</taxon>
        <taxon>Moraxellales</taxon>
        <taxon>Moraxellaceae</taxon>
        <taxon>Acinetobacter</taxon>
    </lineage>
</organism>
<dbReference type="InterPro" id="IPR005074">
    <property type="entry name" value="Peptidase_C39"/>
</dbReference>
<dbReference type="GO" id="GO:0140359">
    <property type="term" value="F:ABC-type transporter activity"/>
    <property type="evidence" value="ECO:0007669"/>
    <property type="project" value="InterPro"/>
</dbReference>
<comment type="caution">
    <text evidence="13">The sequence shown here is derived from an EMBL/GenBank/DDBJ whole genome shotgun (WGS) entry which is preliminary data.</text>
</comment>
<keyword evidence="4 9" id="KW-0812">Transmembrane</keyword>
<feature type="transmembrane region" description="Helical" evidence="9">
    <location>
        <begin position="309"/>
        <end position="328"/>
    </location>
</feature>
<dbReference type="PROSITE" id="PS50893">
    <property type="entry name" value="ABC_TRANSPORTER_2"/>
    <property type="match status" value="1"/>
</dbReference>
<dbReference type="InterPro" id="IPR003439">
    <property type="entry name" value="ABC_transporter-like_ATP-bd"/>
</dbReference>
<dbReference type="EMBL" id="APPC01000012">
    <property type="protein sequence ID" value="ENU93604.1"/>
    <property type="molecule type" value="Genomic_DNA"/>
</dbReference>
<dbReference type="HOGENOM" id="CLU_000604_84_3_6"/>
<dbReference type="PANTHER" id="PTHR24221:SF606">
    <property type="entry name" value="COLICIN V SECRETION-PROCESSING ATP-BINDING PROTEIN"/>
    <property type="match status" value="1"/>
</dbReference>
<evidence type="ECO:0000256" key="7">
    <source>
        <dbReference type="ARBA" id="ARBA00022989"/>
    </source>
</evidence>
<dbReference type="PROSITE" id="PS50990">
    <property type="entry name" value="PEPTIDASE_C39"/>
    <property type="match status" value="1"/>
</dbReference>
<evidence type="ECO:0008006" key="15">
    <source>
        <dbReference type="Google" id="ProtNLM"/>
    </source>
</evidence>
<comment type="subcellular location">
    <subcellularLocation>
        <location evidence="1">Cell membrane</location>
        <topology evidence="1">Multi-pass membrane protein</topology>
    </subcellularLocation>
</comment>
<dbReference type="Proteomes" id="UP000013049">
    <property type="component" value="Unassembled WGS sequence"/>
</dbReference>
<dbReference type="Gene3D" id="1.20.1560.10">
    <property type="entry name" value="ABC transporter type 1, transmembrane domain"/>
    <property type="match status" value="1"/>
</dbReference>
<evidence type="ECO:0000313" key="13">
    <source>
        <dbReference type="EMBL" id="ENU93604.1"/>
    </source>
</evidence>
<sequence length="699" mass="78935">MYILNELSLDSRKTVTVILQSEASECGLACLAMIVNYYGCKVDLLTLRKKFNISLKGLTLKNLIQISSDLNMVSRPVKVGLGNIKQLKIPCILHWDMNHFVVLTNVTNTKITIIDPGIGKNTLTVAEFSKKFTGIALELWPQESFEKKNEKQEINIFQSLKKIQGLWKTLSQIFILALALEILSLVAPFFTQLVLDNVLVSSDKSLLIMLMIGFGILMFIQNVISYMRSWVMIYMGTTLNIQWRVNLFNHIVKLPVQFFETRHLGDVVSRFHSIDMIQRTLTVTFLEALLDGLMTVFTLALMIKYSPKLALVSIIAMLLYMVVRKALYEPLRRLTEKKIIYEAKQSSHFIETMRGIKTIKLFRKNDERQVFWLSLLVDEVNSDIKIQKINISFKLINGILFGLENIIVIGLGANLVLGGNFSVGILVAFIAYKVQFSTRVISLIDKYYEVKMLKLHGGRISDIALTEPEKVNSKSNFFNIDLKPSIQVKNISYRYTQFEPLILNNIDFEIHEGESVAIIGPTGSGKSTLLNLLLGTLSPTEGEICIGNYSLETIGIDNVRDMIATVLQDDVLFAGSISDNICFFDSNADLEWVAHCAFMACIHDEINAMPMGYYTLVGDMGTVLSGGQKQRILLARALYKKPKILFMDEATSNLDVLKESEVNNNIKSLNITRVIIAHRPETIASADRVIDLDYFKRVS</sequence>
<name>N8WF78_9GAMM</name>
<dbReference type="eggNOG" id="COG2274">
    <property type="taxonomic scope" value="Bacteria"/>
</dbReference>
<dbReference type="GO" id="GO:0005886">
    <property type="term" value="C:plasma membrane"/>
    <property type="evidence" value="ECO:0007669"/>
    <property type="project" value="UniProtKB-SubCell"/>
</dbReference>
<feature type="transmembrane region" description="Helical" evidence="9">
    <location>
        <begin position="173"/>
        <end position="195"/>
    </location>
</feature>
<dbReference type="Pfam" id="PF03412">
    <property type="entry name" value="Peptidase_C39"/>
    <property type="match status" value="1"/>
</dbReference>
<dbReference type="InterPro" id="IPR036640">
    <property type="entry name" value="ABC1_TM_sf"/>
</dbReference>
<feature type="transmembrane region" description="Helical" evidence="9">
    <location>
        <begin position="280"/>
        <end position="303"/>
    </location>
</feature>
<keyword evidence="5" id="KW-0547">Nucleotide-binding</keyword>
<feature type="transmembrane region" description="Helical" evidence="9">
    <location>
        <begin position="395"/>
        <end position="417"/>
    </location>
</feature>
<accession>N8WF78</accession>
<protein>
    <recommendedName>
        <fullName evidence="15">ABC transporter ATP-binding protein</fullName>
    </recommendedName>
</protein>
<keyword evidence="2" id="KW-0813">Transport</keyword>
<dbReference type="GO" id="GO:0005524">
    <property type="term" value="F:ATP binding"/>
    <property type="evidence" value="ECO:0007669"/>
    <property type="project" value="UniProtKB-KW"/>
</dbReference>
<keyword evidence="3" id="KW-1003">Cell membrane</keyword>
<evidence type="ECO:0000259" key="10">
    <source>
        <dbReference type="PROSITE" id="PS50893"/>
    </source>
</evidence>
<feature type="domain" description="ABC transporter" evidence="10">
    <location>
        <begin position="486"/>
        <end position="698"/>
    </location>
</feature>
<dbReference type="SMART" id="SM00382">
    <property type="entry name" value="AAA"/>
    <property type="match status" value="1"/>
</dbReference>
<dbReference type="PROSITE" id="PS00211">
    <property type="entry name" value="ABC_TRANSPORTER_1"/>
    <property type="match status" value="1"/>
</dbReference>
<feature type="domain" description="ABC transmembrane type-1" evidence="11">
    <location>
        <begin position="173"/>
        <end position="452"/>
    </location>
</feature>
<dbReference type="AlphaFoldDB" id="N8WF78"/>
<dbReference type="CDD" id="cd02419">
    <property type="entry name" value="Peptidase_C39C"/>
    <property type="match status" value="1"/>
</dbReference>